<feature type="transmembrane region" description="Helical" evidence="1">
    <location>
        <begin position="166"/>
        <end position="185"/>
    </location>
</feature>
<keyword evidence="1" id="KW-1133">Transmembrane helix</keyword>
<gene>
    <name evidence="2" type="ORF">G3I18_25020</name>
</gene>
<comment type="caution">
    <text evidence="2">The sequence shown here is derived from an EMBL/GenBank/DDBJ whole genome shotgun (WGS) entry which is preliminary data.</text>
</comment>
<protein>
    <submittedName>
        <fullName evidence="2">Uncharacterized protein</fullName>
    </submittedName>
</protein>
<proteinExistence type="predicted"/>
<feature type="transmembrane region" description="Helical" evidence="1">
    <location>
        <begin position="7"/>
        <end position="25"/>
    </location>
</feature>
<keyword evidence="1" id="KW-0812">Transmembrane</keyword>
<name>A0A9X5HEF2_9ACTN</name>
<dbReference type="EMBL" id="JAAGNA010000856">
    <property type="protein sequence ID" value="NEC51798.1"/>
    <property type="molecule type" value="Genomic_DNA"/>
</dbReference>
<sequence length="274" mass="29515">MGRRVGWAAAVGCYVIAAIAGMYVLADDAGLAVQVALWVVHGVLLFLGIRKFGARESSSYAALFIVVVSSLAVGVAGMAREDLTLQQRGETVVATVVGERFDPPDGRKGRHSYYTLEHEDGTGVPGPEMRTTSDLYDAGQTVTVIEDPEADLRPQTPGQADATGEVLGAAAFALAAVGSVVWMAWRGARAETATVEAVAADTARREQEERLRAALHTYQADRRGYIKMSPEEFPGLSHSRAARIAWEMGLKAEAFGNRGSWRFSEMVIEEVPHH</sequence>
<keyword evidence="1" id="KW-0472">Membrane</keyword>
<feature type="transmembrane region" description="Helical" evidence="1">
    <location>
        <begin position="31"/>
        <end position="49"/>
    </location>
</feature>
<dbReference type="AlphaFoldDB" id="A0A9X5HEF2"/>
<feature type="transmembrane region" description="Helical" evidence="1">
    <location>
        <begin position="61"/>
        <end position="79"/>
    </location>
</feature>
<dbReference type="Proteomes" id="UP000471745">
    <property type="component" value="Unassembled WGS sequence"/>
</dbReference>
<evidence type="ECO:0000313" key="3">
    <source>
        <dbReference type="Proteomes" id="UP000471745"/>
    </source>
</evidence>
<accession>A0A9X5HEF2</accession>
<organism evidence="2 3">
    <name type="scientific">Actinospica acidiphila</name>
    <dbReference type="NCBI Taxonomy" id="304899"/>
    <lineage>
        <taxon>Bacteria</taxon>
        <taxon>Bacillati</taxon>
        <taxon>Actinomycetota</taxon>
        <taxon>Actinomycetes</taxon>
        <taxon>Catenulisporales</taxon>
        <taxon>Actinospicaceae</taxon>
        <taxon>Actinospica</taxon>
    </lineage>
</organism>
<dbReference type="RefSeq" id="WP_163090467.1">
    <property type="nucleotide sequence ID" value="NZ_JAAGNA010000856.1"/>
</dbReference>
<evidence type="ECO:0000313" key="2">
    <source>
        <dbReference type="EMBL" id="NEC51798.1"/>
    </source>
</evidence>
<evidence type="ECO:0000256" key="1">
    <source>
        <dbReference type="SAM" id="Phobius"/>
    </source>
</evidence>
<reference evidence="2 3" key="1">
    <citation type="submission" date="2020-01" db="EMBL/GenBank/DDBJ databases">
        <title>Insect and environment-associated Actinomycetes.</title>
        <authorList>
            <person name="Currrie C."/>
            <person name="Chevrette M."/>
            <person name="Carlson C."/>
            <person name="Stubbendieck R."/>
            <person name="Wendt-Pienkowski E."/>
        </authorList>
    </citation>
    <scope>NUCLEOTIDE SEQUENCE [LARGE SCALE GENOMIC DNA]</scope>
    <source>
        <strain evidence="2 3">SID8189</strain>
    </source>
</reference>
<keyword evidence="3" id="KW-1185">Reference proteome</keyword>